<feature type="transmembrane region" description="Helical" evidence="6">
    <location>
        <begin position="90"/>
        <end position="110"/>
    </location>
</feature>
<feature type="transmembrane region" description="Helical" evidence="6">
    <location>
        <begin position="16"/>
        <end position="42"/>
    </location>
</feature>
<dbReference type="InterPro" id="IPR001851">
    <property type="entry name" value="ABC_transp_permease"/>
</dbReference>
<keyword evidence="4 6" id="KW-1133">Transmembrane helix</keyword>
<sequence length="373" mass="39276">MKAFLERRHAPVDSTLALVLTTVLALVAAFILAGLLFIPFGASPLSAFGSLFAEAFGSLRGFSQTLVQATPLILIAQATIVIWRGGLGYIGFEGCFLVGAAAASYVALGGTPQGMFIMLPVWAFWPVVIVAAFAAGALWAGMVGIMRVRFGGNDVLISLMANYVAAFLIQYLVSGPMRATGDLPQTPRLPVESWLPMIMPGMRAHMGLLIALVCSVLVWILIRATPVGYEMMVSGLNPKAARYGGINVVRRQMLAVFLGGGLAALAGLCAVLGVQHRLMDGLAGGVGFVGVVVALLARLNPLVVIPTAILYGGLEVGGSAMQRQTGLPTSVIFILESLVVLLILAGDILRYYRINWPGRVAPTLTAPVTENKS</sequence>
<dbReference type="AlphaFoldDB" id="A0A502GCH6"/>
<dbReference type="EMBL" id="RCZD01000010">
    <property type="protein sequence ID" value="TPG58746.1"/>
    <property type="molecule type" value="Genomic_DNA"/>
</dbReference>
<accession>A0A502GCH6</accession>
<comment type="caution">
    <text evidence="7">The sequence shown here is derived from an EMBL/GenBank/DDBJ whole genome shotgun (WGS) entry which is preliminary data.</text>
</comment>
<dbReference type="CDD" id="cd06580">
    <property type="entry name" value="TM_PBP1_transp_TpRbsC_like"/>
    <property type="match status" value="1"/>
</dbReference>
<feature type="transmembrane region" description="Helical" evidence="6">
    <location>
        <begin position="155"/>
        <end position="173"/>
    </location>
</feature>
<organism evidence="7 8">
    <name type="scientific">Ewingella americana</name>
    <dbReference type="NCBI Taxonomy" id="41202"/>
    <lineage>
        <taxon>Bacteria</taxon>
        <taxon>Pseudomonadati</taxon>
        <taxon>Pseudomonadota</taxon>
        <taxon>Gammaproteobacteria</taxon>
        <taxon>Enterobacterales</taxon>
        <taxon>Yersiniaceae</taxon>
        <taxon>Ewingella</taxon>
    </lineage>
</organism>
<evidence type="ECO:0000256" key="2">
    <source>
        <dbReference type="ARBA" id="ARBA00022475"/>
    </source>
</evidence>
<feature type="transmembrane region" description="Helical" evidence="6">
    <location>
        <begin position="122"/>
        <end position="143"/>
    </location>
</feature>
<keyword evidence="2" id="KW-1003">Cell membrane</keyword>
<gene>
    <name evidence="7" type="ORF">EAH77_17705</name>
</gene>
<dbReference type="OrthoDB" id="9809785at2"/>
<keyword evidence="8" id="KW-1185">Reference proteome</keyword>
<evidence type="ECO:0000256" key="1">
    <source>
        <dbReference type="ARBA" id="ARBA00004429"/>
    </source>
</evidence>
<feature type="transmembrane region" description="Helical" evidence="6">
    <location>
        <begin position="331"/>
        <end position="352"/>
    </location>
</feature>
<dbReference type="PANTHER" id="PTHR47089">
    <property type="entry name" value="ABC TRANSPORTER, PERMEASE PROTEIN"/>
    <property type="match status" value="1"/>
</dbReference>
<feature type="transmembrane region" description="Helical" evidence="6">
    <location>
        <begin position="254"/>
        <end position="274"/>
    </location>
</feature>
<evidence type="ECO:0000256" key="6">
    <source>
        <dbReference type="SAM" id="Phobius"/>
    </source>
</evidence>
<reference evidence="7 8" key="1">
    <citation type="journal article" date="2019" name="Environ. Microbiol.">
        <title>Species interactions and distinct microbial communities in high Arctic permafrost affected cryosols are associated with the CH4 and CO2 gas fluxes.</title>
        <authorList>
            <person name="Altshuler I."/>
            <person name="Hamel J."/>
            <person name="Turney S."/>
            <person name="Magnuson E."/>
            <person name="Levesque R."/>
            <person name="Greer C."/>
            <person name="Whyte L.G."/>
        </authorList>
    </citation>
    <scope>NUCLEOTIDE SEQUENCE [LARGE SCALE GENOMIC DNA]</scope>
    <source>
        <strain evidence="7 8">E4</strain>
    </source>
</reference>
<dbReference type="GO" id="GO:0022857">
    <property type="term" value="F:transmembrane transporter activity"/>
    <property type="evidence" value="ECO:0007669"/>
    <property type="project" value="InterPro"/>
</dbReference>
<name>A0A502GCH6_9GAMM</name>
<evidence type="ECO:0000256" key="3">
    <source>
        <dbReference type="ARBA" id="ARBA00022692"/>
    </source>
</evidence>
<dbReference type="Proteomes" id="UP000317663">
    <property type="component" value="Unassembled WGS sequence"/>
</dbReference>
<feature type="transmembrane region" description="Helical" evidence="6">
    <location>
        <begin position="204"/>
        <end position="222"/>
    </location>
</feature>
<dbReference type="RefSeq" id="WP_140474120.1">
    <property type="nucleotide sequence ID" value="NZ_RCZD01000010.1"/>
</dbReference>
<dbReference type="Pfam" id="PF02653">
    <property type="entry name" value="BPD_transp_2"/>
    <property type="match status" value="1"/>
</dbReference>
<evidence type="ECO:0000256" key="4">
    <source>
        <dbReference type="ARBA" id="ARBA00022989"/>
    </source>
</evidence>
<feature type="transmembrane region" description="Helical" evidence="6">
    <location>
        <begin position="62"/>
        <end position="83"/>
    </location>
</feature>
<evidence type="ECO:0000313" key="7">
    <source>
        <dbReference type="EMBL" id="TPG58746.1"/>
    </source>
</evidence>
<keyword evidence="3 6" id="KW-0812">Transmembrane</keyword>
<keyword evidence="5 6" id="KW-0472">Membrane</keyword>
<proteinExistence type="predicted"/>
<evidence type="ECO:0000313" key="8">
    <source>
        <dbReference type="Proteomes" id="UP000317663"/>
    </source>
</evidence>
<dbReference type="PANTHER" id="PTHR47089:SF1">
    <property type="entry name" value="GUANOSINE ABC TRANSPORTER PERMEASE PROTEIN NUPP"/>
    <property type="match status" value="1"/>
</dbReference>
<feature type="transmembrane region" description="Helical" evidence="6">
    <location>
        <begin position="286"/>
        <end position="311"/>
    </location>
</feature>
<dbReference type="GO" id="GO:0005886">
    <property type="term" value="C:plasma membrane"/>
    <property type="evidence" value="ECO:0007669"/>
    <property type="project" value="UniProtKB-SubCell"/>
</dbReference>
<evidence type="ECO:0000256" key="5">
    <source>
        <dbReference type="ARBA" id="ARBA00023136"/>
    </source>
</evidence>
<protein>
    <submittedName>
        <fullName evidence="7">ABC transporter permease</fullName>
    </submittedName>
</protein>
<comment type="subcellular location">
    <subcellularLocation>
        <location evidence="1">Cell inner membrane</location>
        <topology evidence="1">Multi-pass membrane protein</topology>
    </subcellularLocation>
</comment>